<dbReference type="InterPro" id="IPR013126">
    <property type="entry name" value="Hsp_70_fam"/>
</dbReference>
<dbReference type="Gene3D" id="3.30.420.40">
    <property type="match status" value="1"/>
</dbReference>
<dbReference type="EMBL" id="LVVM01003805">
    <property type="protein sequence ID" value="OJA14244.1"/>
    <property type="molecule type" value="Genomic_DNA"/>
</dbReference>
<dbReference type="PANTHER" id="PTHR19375">
    <property type="entry name" value="HEAT SHOCK PROTEIN 70KDA"/>
    <property type="match status" value="1"/>
</dbReference>
<gene>
    <name evidence="4" type="ORF">AZE42_11297</name>
</gene>
<accession>A0A1J8QRA1</accession>
<keyword evidence="5" id="KW-1185">Reference proteome</keyword>
<dbReference type="Proteomes" id="UP000183567">
    <property type="component" value="Unassembled WGS sequence"/>
</dbReference>
<evidence type="ECO:0000256" key="1">
    <source>
        <dbReference type="ARBA" id="ARBA00022741"/>
    </source>
</evidence>
<dbReference type="InterPro" id="IPR018181">
    <property type="entry name" value="Heat_shock_70_CS"/>
</dbReference>
<dbReference type="PROSITE" id="PS01036">
    <property type="entry name" value="HSP70_3"/>
    <property type="match status" value="1"/>
</dbReference>
<evidence type="ECO:0000256" key="3">
    <source>
        <dbReference type="SAM" id="MobiDB-lite"/>
    </source>
</evidence>
<proteinExistence type="predicted"/>
<dbReference type="SUPFAM" id="SSF53067">
    <property type="entry name" value="Actin-like ATPase domain"/>
    <property type="match status" value="1"/>
</dbReference>
<dbReference type="GO" id="GO:0005524">
    <property type="term" value="F:ATP binding"/>
    <property type="evidence" value="ECO:0007669"/>
    <property type="project" value="UniProtKB-KW"/>
</dbReference>
<organism evidence="4 5">
    <name type="scientific">Rhizopogon vesiculosus</name>
    <dbReference type="NCBI Taxonomy" id="180088"/>
    <lineage>
        <taxon>Eukaryota</taxon>
        <taxon>Fungi</taxon>
        <taxon>Dikarya</taxon>
        <taxon>Basidiomycota</taxon>
        <taxon>Agaricomycotina</taxon>
        <taxon>Agaricomycetes</taxon>
        <taxon>Agaricomycetidae</taxon>
        <taxon>Boletales</taxon>
        <taxon>Suillineae</taxon>
        <taxon>Rhizopogonaceae</taxon>
        <taxon>Rhizopogon</taxon>
    </lineage>
</organism>
<reference evidence="4 5" key="1">
    <citation type="submission" date="2016-03" db="EMBL/GenBank/DDBJ databases">
        <title>Comparative genomics of the ectomycorrhizal sister species Rhizopogon vinicolor and Rhizopogon vesiculosus (Basidiomycota: Boletales) reveals a divergence of the mating type B locus.</title>
        <authorList>
            <person name="Mujic A.B."/>
            <person name="Kuo A."/>
            <person name="Tritt A."/>
            <person name="Lipzen A."/>
            <person name="Chen C."/>
            <person name="Johnson J."/>
            <person name="Sharma A."/>
            <person name="Barry K."/>
            <person name="Grigoriev I.V."/>
            <person name="Spatafora J.W."/>
        </authorList>
    </citation>
    <scope>NUCLEOTIDE SEQUENCE [LARGE SCALE GENOMIC DNA]</scope>
    <source>
        <strain evidence="4 5">AM-OR11-056</strain>
    </source>
</reference>
<evidence type="ECO:0000256" key="2">
    <source>
        <dbReference type="ARBA" id="ARBA00022840"/>
    </source>
</evidence>
<sequence>PSLVHLNTLKPVEKVLRDSKIDKGNIHEVILVGGSTRIPRIVKLVPTSSTARSPTRASTPTRPLPMVPLSNDMMPTSSTSRHTRRLFFPFLTTCRMSAAAILPRILFRIESQTYATRLVMPPSPVLMRVTVASIKLNVTVELEW</sequence>
<evidence type="ECO:0000313" key="4">
    <source>
        <dbReference type="EMBL" id="OJA14244.1"/>
    </source>
</evidence>
<dbReference type="STRING" id="180088.A0A1J8QRA1"/>
<dbReference type="InterPro" id="IPR043129">
    <property type="entry name" value="ATPase_NBD"/>
</dbReference>
<dbReference type="Pfam" id="PF00012">
    <property type="entry name" value="HSP70"/>
    <property type="match status" value="1"/>
</dbReference>
<protein>
    <submittedName>
        <fullName evidence="4">Uncharacterized protein</fullName>
    </submittedName>
</protein>
<feature type="region of interest" description="Disordered" evidence="3">
    <location>
        <begin position="46"/>
        <end position="78"/>
    </location>
</feature>
<dbReference type="GO" id="GO:0140662">
    <property type="term" value="F:ATP-dependent protein folding chaperone"/>
    <property type="evidence" value="ECO:0007669"/>
    <property type="project" value="InterPro"/>
</dbReference>
<name>A0A1J8QRA1_9AGAM</name>
<keyword evidence="2" id="KW-0067">ATP-binding</keyword>
<comment type="caution">
    <text evidence="4">The sequence shown here is derived from an EMBL/GenBank/DDBJ whole genome shotgun (WGS) entry which is preliminary data.</text>
</comment>
<evidence type="ECO:0000313" key="5">
    <source>
        <dbReference type="Proteomes" id="UP000183567"/>
    </source>
</evidence>
<dbReference type="AlphaFoldDB" id="A0A1J8QRA1"/>
<feature type="non-terminal residue" evidence="4">
    <location>
        <position position="1"/>
    </location>
</feature>
<keyword evidence="1" id="KW-0547">Nucleotide-binding</keyword>
<feature type="compositionally biased region" description="Low complexity" evidence="3">
    <location>
        <begin position="46"/>
        <end position="61"/>
    </location>
</feature>